<keyword evidence="19" id="KW-1185">Reference proteome</keyword>
<dbReference type="EC" id="6.3.2.8" evidence="3 14"/>
<dbReference type="PANTHER" id="PTHR43445:SF3">
    <property type="entry name" value="UDP-N-ACETYLMURAMATE--L-ALANINE LIGASE"/>
    <property type="match status" value="1"/>
</dbReference>
<keyword evidence="6 14" id="KW-0132">Cell division</keyword>
<feature type="domain" description="Mur ligase central" evidence="17">
    <location>
        <begin position="113"/>
        <end position="303"/>
    </location>
</feature>
<proteinExistence type="inferred from homology"/>
<dbReference type="InterPro" id="IPR005758">
    <property type="entry name" value="UDP-N-AcMur_Ala_ligase_MurC"/>
</dbReference>
<dbReference type="GO" id="GO:0005737">
    <property type="term" value="C:cytoplasm"/>
    <property type="evidence" value="ECO:0007669"/>
    <property type="project" value="UniProtKB-SubCell"/>
</dbReference>
<evidence type="ECO:0000256" key="14">
    <source>
        <dbReference type="HAMAP-Rule" id="MF_00046"/>
    </source>
</evidence>
<dbReference type="InterPro" id="IPR050061">
    <property type="entry name" value="MurCDEF_pg_biosynth"/>
</dbReference>
<keyword evidence="11 14" id="KW-0131">Cell cycle</keyword>
<keyword evidence="5 14" id="KW-0436">Ligase</keyword>
<dbReference type="Pfam" id="PF08245">
    <property type="entry name" value="Mur_ligase_M"/>
    <property type="match status" value="1"/>
</dbReference>
<keyword evidence="10 14" id="KW-0573">Peptidoglycan synthesis</keyword>
<evidence type="ECO:0000259" key="17">
    <source>
        <dbReference type="Pfam" id="PF08245"/>
    </source>
</evidence>
<evidence type="ECO:0000256" key="4">
    <source>
        <dbReference type="ARBA" id="ARBA00022490"/>
    </source>
</evidence>
<dbReference type="RefSeq" id="WP_350331991.1">
    <property type="nucleotide sequence ID" value="NZ_CP054719.1"/>
</dbReference>
<dbReference type="KEGG" id="pbal:CPBP_01241"/>
<dbReference type="InterPro" id="IPR000713">
    <property type="entry name" value="Mur_ligase_N"/>
</dbReference>
<reference evidence="18 19" key="1">
    <citation type="submission" date="2020-06" db="EMBL/GenBank/DDBJ databases">
        <title>The endosymbiont of the kinetoplastid Bodo saltans is a Paracaedibacter-like alpha-proteobacterium possessing a putative toxin-antitoxin system.</title>
        <authorList>
            <person name="Midha S."/>
            <person name="Rigden D.J."/>
            <person name="Siozios S."/>
            <person name="Hurst G.D.D."/>
            <person name="Jackson A.P."/>
        </authorList>
    </citation>
    <scope>NUCLEOTIDE SEQUENCE [LARGE SCALE GENOMIC DNA]</scope>
    <source>
        <strain evidence="18">Lake Konstanz</strain>
    </source>
</reference>
<feature type="binding site" evidence="14">
    <location>
        <begin position="115"/>
        <end position="121"/>
    </location>
    <ligand>
        <name>ATP</name>
        <dbReference type="ChEBI" id="CHEBI:30616"/>
    </ligand>
</feature>
<keyword evidence="4 14" id="KW-0963">Cytoplasm</keyword>
<feature type="domain" description="Mur ligase C-terminal" evidence="16">
    <location>
        <begin position="325"/>
        <end position="457"/>
    </location>
</feature>
<evidence type="ECO:0000256" key="6">
    <source>
        <dbReference type="ARBA" id="ARBA00022618"/>
    </source>
</evidence>
<dbReference type="GO" id="GO:0008360">
    <property type="term" value="P:regulation of cell shape"/>
    <property type="evidence" value="ECO:0007669"/>
    <property type="project" value="UniProtKB-KW"/>
</dbReference>
<dbReference type="GO" id="GO:0071555">
    <property type="term" value="P:cell wall organization"/>
    <property type="evidence" value="ECO:0007669"/>
    <property type="project" value="UniProtKB-KW"/>
</dbReference>
<evidence type="ECO:0000256" key="12">
    <source>
        <dbReference type="ARBA" id="ARBA00023316"/>
    </source>
</evidence>
<keyword evidence="7 14" id="KW-0547">Nucleotide-binding</keyword>
<comment type="pathway">
    <text evidence="2 14">Cell wall biogenesis; peptidoglycan biosynthesis.</text>
</comment>
<evidence type="ECO:0000256" key="5">
    <source>
        <dbReference type="ARBA" id="ARBA00022598"/>
    </source>
</evidence>
<dbReference type="GO" id="GO:0009252">
    <property type="term" value="P:peptidoglycan biosynthetic process"/>
    <property type="evidence" value="ECO:0007669"/>
    <property type="project" value="UniProtKB-UniRule"/>
</dbReference>
<feature type="domain" description="Mur ligase N-terminal catalytic" evidence="15">
    <location>
        <begin position="10"/>
        <end position="108"/>
    </location>
</feature>
<dbReference type="GO" id="GO:0005524">
    <property type="term" value="F:ATP binding"/>
    <property type="evidence" value="ECO:0007669"/>
    <property type="project" value="UniProtKB-UniRule"/>
</dbReference>
<organism evidence="18 19">
    <name type="scientific">Candidatus Bodocaedibacter vickermanii</name>
    <dbReference type="NCBI Taxonomy" id="2741701"/>
    <lineage>
        <taxon>Bacteria</taxon>
        <taxon>Pseudomonadati</taxon>
        <taxon>Pseudomonadota</taxon>
        <taxon>Alphaproteobacteria</taxon>
        <taxon>Holosporales</taxon>
        <taxon>Candidatus Paracaedibacteraceae</taxon>
        <taxon>Candidatus Bodocaedibacter</taxon>
    </lineage>
</organism>
<keyword evidence="9 14" id="KW-0133">Cell shape</keyword>
<evidence type="ECO:0000256" key="2">
    <source>
        <dbReference type="ARBA" id="ARBA00004752"/>
    </source>
</evidence>
<dbReference type="SUPFAM" id="SSF53244">
    <property type="entry name" value="MurD-like peptide ligases, peptide-binding domain"/>
    <property type="match status" value="1"/>
</dbReference>
<comment type="catalytic activity">
    <reaction evidence="13 14">
        <text>UDP-N-acetyl-alpha-D-muramate + L-alanine + ATP = UDP-N-acetyl-alpha-D-muramoyl-L-alanine + ADP + phosphate + H(+)</text>
        <dbReference type="Rhea" id="RHEA:23372"/>
        <dbReference type="ChEBI" id="CHEBI:15378"/>
        <dbReference type="ChEBI" id="CHEBI:30616"/>
        <dbReference type="ChEBI" id="CHEBI:43474"/>
        <dbReference type="ChEBI" id="CHEBI:57972"/>
        <dbReference type="ChEBI" id="CHEBI:70757"/>
        <dbReference type="ChEBI" id="CHEBI:83898"/>
        <dbReference type="ChEBI" id="CHEBI:456216"/>
        <dbReference type="EC" id="6.3.2.8"/>
    </reaction>
</comment>
<dbReference type="SUPFAM" id="SSF51984">
    <property type="entry name" value="MurCD N-terminal domain"/>
    <property type="match status" value="1"/>
</dbReference>
<protein>
    <recommendedName>
        <fullName evidence="3 14">UDP-N-acetylmuramate--L-alanine ligase</fullName>
        <ecNumber evidence="3 14">6.3.2.8</ecNumber>
    </recommendedName>
    <alternativeName>
        <fullName evidence="14">UDP-N-acetylmuramoyl-L-alanine synthetase</fullName>
    </alternativeName>
</protein>
<gene>
    <name evidence="14 18" type="primary">murC</name>
    <name evidence="18" type="ORF">CPBP_01241</name>
</gene>
<dbReference type="Gene3D" id="3.90.190.20">
    <property type="entry name" value="Mur ligase, C-terminal domain"/>
    <property type="match status" value="1"/>
</dbReference>
<evidence type="ECO:0000256" key="7">
    <source>
        <dbReference type="ARBA" id="ARBA00022741"/>
    </source>
</evidence>
<keyword evidence="8 14" id="KW-0067">ATP-binding</keyword>
<dbReference type="SUPFAM" id="SSF53623">
    <property type="entry name" value="MurD-like peptide ligases, catalytic domain"/>
    <property type="match status" value="1"/>
</dbReference>
<evidence type="ECO:0000256" key="10">
    <source>
        <dbReference type="ARBA" id="ARBA00022984"/>
    </source>
</evidence>
<evidence type="ECO:0000256" key="11">
    <source>
        <dbReference type="ARBA" id="ARBA00023306"/>
    </source>
</evidence>
<dbReference type="GO" id="GO:0051301">
    <property type="term" value="P:cell division"/>
    <property type="evidence" value="ECO:0007669"/>
    <property type="project" value="UniProtKB-KW"/>
</dbReference>
<evidence type="ECO:0000256" key="3">
    <source>
        <dbReference type="ARBA" id="ARBA00012211"/>
    </source>
</evidence>
<dbReference type="PANTHER" id="PTHR43445">
    <property type="entry name" value="UDP-N-ACETYLMURAMATE--L-ALANINE LIGASE-RELATED"/>
    <property type="match status" value="1"/>
</dbReference>
<evidence type="ECO:0000256" key="8">
    <source>
        <dbReference type="ARBA" id="ARBA00022840"/>
    </source>
</evidence>
<evidence type="ECO:0000259" key="15">
    <source>
        <dbReference type="Pfam" id="PF01225"/>
    </source>
</evidence>
<dbReference type="GO" id="GO:0008763">
    <property type="term" value="F:UDP-N-acetylmuramate-L-alanine ligase activity"/>
    <property type="evidence" value="ECO:0007669"/>
    <property type="project" value="UniProtKB-UniRule"/>
</dbReference>
<evidence type="ECO:0000313" key="19">
    <source>
        <dbReference type="Proteomes" id="UP000594001"/>
    </source>
</evidence>
<evidence type="ECO:0000256" key="1">
    <source>
        <dbReference type="ARBA" id="ARBA00004496"/>
    </source>
</evidence>
<dbReference type="Gene3D" id="3.40.50.720">
    <property type="entry name" value="NAD(P)-binding Rossmann-like Domain"/>
    <property type="match status" value="1"/>
</dbReference>
<sequence>MRTPPFSIERIHLVGIGGIGMSGIAEILHHLGYKVQGSDLSDNYNVTRLKRLGINVIVGHQAENVSEIDVVVVSSAVNESNPEIQQARKLQIPVVKRAEMLAELMRLKWTISVGGSHGKTTTTSLVAMLLKQAECDPTVISGGILNSFGTNARLGKGDMMVVEADESDGSFQYLPSTMIVATNIDPEHMNYYGTLDKLKEAFVNFIEQIPFYGLGAVCGDDENVQSILPQLTNKRIVTYGFKESNNVQAKNVRLTSEGAYFDVEFHTPFKWSSVQNHQEIKDLKLSMVGAHNVLNALVVVCIAQEMGISDDVLRKTFEEFEGVKRRFTVTGIVNDVTFVDDYAHHPTEIRAVIKGAVSIKKGRLFVIVQPHRYSRLKDHFLDFIDVFNEERGVDKIYVTPVYAAGEAPLEGYNSETLVNEALTKGVSAVHIPSEEALKMTLLKTVQPNDMVIFMGAGNITQWAYDMPDLYKAVVV</sequence>
<dbReference type="EMBL" id="CP054719">
    <property type="protein sequence ID" value="QOL20447.1"/>
    <property type="molecule type" value="Genomic_DNA"/>
</dbReference>
<keyword evidence="12 14" id="KW-0961">Cell wall biogenesis/degradation</keyword>
<dbReference type="AlphaFoldDB" id="A0A7L9RV08"/>
<dbReference type="NCBIfam" id="TIGR01082">
    <property type="entry name" value="murC"/>
    <property type="match status" value="1"/>
</dbReference>
<dbReference type="Gene3D" id="3.40.1190.10">
    <property type="entry name" value="Mur-like, catalytic domain"/>
    <property type="match status" value="1"/>
</dbReference>
<dbReference type="InterPro" id="IPR004101">
    <property type="entry name" value="Mur_ligase_C"/>
</dbReference>
<evidence type="ECO:0000256" key="13">
    <source>
        <dbReference type="ARBA" id="ARBA00047833"/>
    </source>
</evidence>
<dbReference type="Proteomes" id="UP000594001">
    <property type="component" value="Chromosome"/>
</dbReference>
<evidence type="ECO:0000259" key="16">
    <source>
        <dbReference type="Pfam" id="PF02875"/>
    </source>
</evidence>
<comment type="function">
    <text evidence="14">Cell wall formation.</text>
</comment>
<dbReference type="InterPro" id="IPR036565">
    <property type="entry name" value="Mur-like_cat_sf"/>
</dbReference>
<name>A0A7L9RV08_9PROT</name>
<evidence type="ECO:0000256" key="9">
    <source>
        <dbReference type="ARBA" id="ARBA00022960"/>
    </source>
</evidence>
<comment type="similarity">
    <text evidence="14">Belongs to the MurCDEF family.</text>
</comment>
<comment type="subcellular location">
    <subcellularLocation>
        <location evidence="1 14">Cytoplasm</location>
    </subcellularLocation>
</comment>
<accession>A0A7L9RV08</accession>
<dbReference type="Pfam" id="PF01225">
    <property type="entry name" value="Mur_ligase"/>
    <property type="match status" value="1"/>
</dbReference>
<dbReference type="UniPathway" id="UPA00219"/>
<dbReference type="Pfam" id="PF02875">
    <property type="entry name" value="Mur_ligase_C"/>
    <property type="match status" value="1"/>
</dbReference>
<evidence type="ECO:0000313" key="18">
    <source>
        <dbReference type="EMBL" id="QOL20447.1"/>
    </source>
</evidence>
<dbReference type="InterPro" id="IPR036615">
    <property type="entry name" value="Mur_ligase_C_dom_sf"/>
</dbReference>
<dbReference type="HAMAP" id="MF_00046">
    <property type="entry name" value="MurC"/>
    <property type="match status" value="1"/>
</dbReference>
<dbReference type="InterPro" id="IPR013221">
    <property type="entry name" value="Mur_ligase_cen"/>
</dbReference>